<gene>
    <name evidence="14" type="ORF">HTEP1355_LOCUS20221</name>
</gene>
<comment type="catalytic activity">
    <reaction evidence="12">
        <text>ATP + H2O = ADP + phosphate + H(+)</text>
        <dbReference type="Rhea" id="RHEA:13065"/>
        <dbReference type="ChEBI" id="CHEBI:15377"/>
        <dbReference type="ChEBI" id="CHEBI:15378"/>
        <dbReference type="ChEBI" id="CHEBI:30616"/>
        <dbReference type="ChEBI" id="CHEBI:43474"/>
        <dbReference type="ChEBI" id="CHEBI:456216"/>
        <dbReference type="EC" id="3.6.4.12"/>
    </reaction>
</comment>
<organism evidence="14">
    <name type="scientific">Hemiselmis tepida</name>
    <dbReference type="NCBI Taxonomy" id="464990"/>
    <lineage>
        <taxon>Eukaryota</taxon>
        <taxon>Cryptophyceae</taxon>
        <taxon>Cryptomonadales</taxon>
        <taxon>Hemiselmidaceae</taxon>
        <taxon>Hemiselmis</taxon>
    </lineage>
</organism>
<evidence type="ECO:0000256" key="11">
    <source>
        <dbReference type="RuleBase" id="RU004070"/>
    </source>
</evidence>
<dbReference type="GO" id="GO:0016787">
    <property type="term" value="F:hydrolase activity"/>
    <property type="evidence" value="ECO:0007669"/>
    <property type="project" value="UniProtKB-KW"/>
</dbReference>
<dbReference type="Pfam" id="PF17855">
    <property type="entry name" value="MCM_lid"/>
    <property type="match status" value="1"/>
</dbReference>
<dbReference type="GO" id="GO:0042555">
    <property type="term" value="C:MCM complex"/>
    <property type="evidence" value="ECO:0007669"/>
    <property type="project" value="UniProtKB-UniRule"/>
</dbReference>
<dbReference type="Gene3D" id="3.40.50.300">
    <property type="entry name" value="P-loop containing nucleotide triphosphate hydrolases"/>
    <property type="match status" value="1"/>
</dbReference>
<dbReference type="InterPro" id="IPR041562">
    <property type="entry name" value="MCM_lid"/>
</dbReference>
<evidence type="ECO:0000256" key="7">
    <source>
        <dbReference type="ARBA" id="ARBA00022840"/>
    </source>
</evidence>
<accession>A0A7S0Z0U6</accession>
<reference evidence="14" key="1">
    <citation type="submission" date="2021-01" db="EMBL/GenBank/DDBJ databases">
        <authorList>
            <person name="Corre E."/>
            <person name="Pelletier E."/>
            <person name="Niang G."/>
            <person name="Scheremetjew M."/>
            <person name="Finn R."/>
            <person name="Kale V."/>
            <person name="Holt S."/>
            <person name="Cochrane G."/>
            <person name="Meng A."/>
            <person name="Brown T."/>
            <person name="Cohen L."/>
        </authorList>
    </citation>
    <scope>NUCLEOTIDE SEQUENCE</scope>
    <source>
        <strain evidence="14">CCMP443</strain>
    </source>
</reference>
<evidence type="ECO:0000256" key="9">
    <source>
        <dbReference type="ARBA" id="ARBA00023242"/>
    </source>
</evidence>
<dbReference type="GO" id="GO:0043138">
    <property type="term" value="F:3'-5' DNA helicase activity"/>
    <property type="evidence" value="ECO:0007669"/>
    <property type="project" value="TreeGrafter"/>
</dbReference>
<dbReference type="GO" id="GO:0006270">
    <property type="term" value="P:DNA replication initiation"/>
    <property type="evidence" value="ECO:0007669"/>
    <property type="project" value="UniProtKB-UniRule"/>
</dbReference>
<evidence type="ECO:0000259" key="13">
    <source>
        <dbReference type="PROSITE" id="PS50051"/>
    </source>
</evidence>
<keyword evidence="9 12" id="KW-0539">Nucleus</keyword>
<evidence type="ECO:0000256" key="12">
    <source>
        <dbReference type="RuleBase" id="RU368063"/>
    </source>
</evidence>
<dbReference type="PROSITE" id="PS00847">
    <property type="entry name" value="MCM_1"/>
    <property type="match status" value="1"/>
</dbReference>
<keyword evidence="3 12" id="KW-0235">DNA replication</keyword>
<comment type="function">
    <text evidence="12">Acts as component of the MCM2-7 complex (MCM complex) which is the replicative helicase essential for 'once per cell cycle' DNA replication initiation and elongation in eukaryotic cells. The active ATPase sites in the MCM2-7 ring are formed through the interaction surfaces of two neighboring subunits such that a critical structure of a conserved arginine finger motif is provided in trans relative to the ATP-binding site of the Walker A box of the adjacent subunit. The six ATPase active sites, however, are likely to contribute differentially to the complex helicase activity.</text>
</comment>
<dbReference type="Pfam" id="PF00493">
    <property type="entry name" value="MCM"/>
    <property type="match status" value="1"/>
</dbReference>
<dbReference type="PROSITE" id="PS50051">
    <property type="entry name" value="MCM_2"/>
    <property type="match status" value="1"/>
</dbReference>
<dbReference type="GO" id="GO:0005524">
    <property type="term" value="F:ATP binding"/>
    <property type="evidence" value="ECO:0007669"/>
    <property type="project" value="UniProtKB-UniRule"/>
</dbReference>
<evidence type="ECO:0000313" key="14">
    <source>
        <dbReference type="EMBL" id="CAD8806542.1"/>
    </source>
</evidence>
<dbReference type="AlphaFoldDB" id="A0A7S0Z0U6"/>
<dbReference type="PRINTS" id="PR01657">
    <property type="entry name" value="MCMFAMILY"/>
</dbReference>
<dbReference type="GO" id="GO:0003697">
    <property type="term" value="F:single-stranded DNA binding"/>
    <property type="evidence" value="ECO:0007669"/>
    <property type="project" value="TreeGrafter"/>
</dbReference>
<evidence type="ECO:0000256" key="3">
    <source>
        <dbReference type="ARBA" id="ARBA00022705"/>
    </source>
</evidence>
<dbReference type="InterPro" id="IPR008048">
    <property type="entry name" value="MCM5"/>
</dbReference>
<dbReference type="SUPFAM" id="SSF52540">
    <property type="entry name" value="P-loop containing nucleoside triphosphate hydrolases"/>
    <property type="match status" value="1"/>
</dbReference>
<sequence length="796" mass="87465">MTQHHDHHGSRRQPYSPRVVQIPCSVPAVARGQSAGPPKSFIQFFSRNGGKKATSGVMIDHLPFWDDGLARESAMSGYDEGNVYWSEQGLAENQGTAAQMAEKKFREFIRNFQVGEEFPYRDQLRKNTNKGDYKLEVLLEDVMKYDSKLHDEIKDRPSDLMPAFEKAAKDVHAAMLVGRREEGEIVPDVQVIVTSSVIPKGMRDLNALDYSTLVHVQGIVIAAQKPRVKATTIAIQCKTCKTIRRLNVRPGFGSCTIPRICEGAVADEGGDMNKKCGVDPFVVLPDKSNYVDQQVLKVQELPEHVPTGEMPRNIILSLDRHLVGRIAPGAIICAHGIFQISPSKAKSQGAMSVAVKSPYLRCVGVTEVTGVGGRMTDADFTPEEETRFRSMVSQAGFVDRLYKSVAPAIFGHDNIKKALACQLMGGARKRLPDGARLRGDINILMLGDPSTAKSQLLKFIEKAAPISVYTSGKGSSAAGLTASVIKEPGTGEFFLEGGAMVLADGGVVCIDEFDKMRQEDRVAIHEAMEQQTISIAKAGITTVLNTRTSVLAAANPTFGRYDDMKNAVENIDFQSTILSRFDLIFIIRDERNEAKDQRIARHIMDLHSGNATNDVEGEIDIETLKRFVCFARHKCSPRLSEGGAKRLQDEYIAIRQRYAGAGEDGQKAIPITVRQLEAIIRISESLARTTLSPVATERHVEQAVQLFKESTEDAASRGVQGEGMGSPEAFAELNKAEKCIRERVGVGMSVPEQALCQDLSSRNGVSEASVRKALAVMIQRGEMELRSQGRYVCRKR</sequence>
<dbReference type="Gene3D" id="2.20.28.10">
    <property type="match status" value="1"/>
</dbReference>
<dbReference type="InterPro" id="IPR027925">
    <property type="entry name" value="MCM_N"/>
</dbReference>
<dbReference type="InterPro" id="IPR027417">
    <property type="entry name" value="P-loop_NTPase"/>
</dbReference>
<dbReference type="InterPro" id="IPR001208">
    <property type="entry name" value="MCM_dom"/>
</dbReference>
<keyword evidence="7 11" id="KW-0067">ATP-binding</keyword>
<dbReference type="EMBL" id="HBFN01034833">
    <property type="protein sequence ID" value="CAD8806542.1"/>
    <property type="molecule type" value="Transcribed_RNA"/>
</dbReference>
<dbReference type="FunFam" id="3.40.50.300:FF:000929">
    <property type="entry name" value="DNA helicase"/>
    <property type="match status" value="1"/>
</dbReference>
<evidence type="ECO:0000256" key="1">
    <source>
        <dbReference type="ARBA" id="ARBA00004123"/>
    </source>
</evidence>
<evidence type="ECO:0000256" key="8">
    <source>
        <dbReference type="ARBA" id="ARBA00023125"/>
    </source>
</evidence>
<dbReference type="Pfam" id="PF17207">
    <property type="entry name" value="MCM_OB"/>
    <property type="match status" value="1"/>
</dbReference>
<comment type="subcellular location">
    <subcellularLocation>
        <location evidence="1 12">Nucleus</location>
    </subcellularLocation>
</comment>
<keyword evidence="4 11" id="KW-0547">Nucleotide-binding</keyword>
<keyword evidence="6 12" id="KW-0347">Helicase</keyword>
<dbReference type="InterPro" id="IPR054125">
    <property type="entry name" value="MCM5_C"/>
</dbReference>
<dbReference type="Pfam" id="PF21933">
    <property type="entry name" value="MCM5_C"/>
    <property type="match status" value="1"/>
</dbReference>
<dbReference type="SMART" id="SM00350">
    <property type="entry name" value="MCM"/>
    <property type="match status" value="1"/>
</dbReference>
<proteinExistence type="inferred from homology"/>
<dbReference type="PANTHER" id="PTHR11630">
    <property type="entry name" value="DNA REPLICATION LICENSING FACTOR MCM FAMILY MEMBER"/>
    <property type="match status" value="1"/>
</dbReference>
<dbReference type="InterPro" id="IPR033762">
    <property type="entry name" value="MCM_OB"/>
</dbReference>
<dbReference type="PANTHER" id="PTHR11630:SF42">
    <property type="entry name" value="DNA REPLICATION LICENSING FACTOR MCM5"/>
    <property type="match status" value="1"/>
</dbReference>
<keyword evidence="8 11" id="KW-0238">DNA-binding</keyword>
<dbReference type="Pfam" id="PF14551">
    <property type="entry name" value="MCM_N"/>
    <property type="match status" value="1"/>
</dbReference>
<dbReference type="CDD" id="cd17756">
    <property type="entry name" value="MCM5"/>
    <property type="match status" value="1"/>
</dbReference>
<dbReference type="GO" id="GO:0003688">
    <property type="term" value="F:DNA replication origin binding"/>
    <property type="evidence" value="ECO:0007669"/>
    <property type="project" value="UniProtKB-UniRule"/>
</dbReference>
<evidence type="ECO:0000256" key="4">
    <source>
        <dbReference type="ARBA" id="ARBA00022741"/>
    </source>
</evidence>
<dbReference type="Gene3D" id="3.30.1640.10">
    <property type="entry name" value="mini-chromosome maintenance (MCM) complex, chain A, domain 1"/>
    <property type="match status" value="1"/>
</dbReference>
<dbReference type="InterPro" id="IPR012340">
    <property type="entry name" value="NA-bd_OB-fold"/>
</dbReference>
<feature type="domain" description="MCM C-terminal AAA(+) ATPase" evidence="13">
    <location>
        <begin position="397"/>
        <end position="603"/>
    </location>
</feature>
<name>A0A7S0Z0U6_9CRYP</name>
<evidence type="ECO:0000256" key="5">
    <source>
        <dbReference type="ARBA" id="ARBA00022801"/>
    </source>
</evidence>
<dbReference type="GO" id="GO:0000727">
    <property type="term" value="P:double-strand break repair via break-induced replication"/>
    <property type="evidence" value="ECO:0007669"/>
    <property type="project" value="TreeGrafter"/>
</dbReference>
<comment type="similarity">
    <text evidence="2 11">Belongs to the MCM family.</text>
</comment>
<protein>
    <recommendedName>
        <fullName evidence="12">DNA replication licensing factor MCM5</fullName>
        <ecNumber evidence="12">3.6.4.12</ecNumber>
    </recommendedName>
</protein>
<keyword evidence="10 12" id="KW-0131">Cell cycle</keyword>
<evidence type="ECO:0000256" key="10">
    <source>
        <dbReference type="ARBA" id="ARBA00023306"/>
    </source>
</evidence>
<dbReference type="InterPro" id="IPR018525">
    <property type="entry name" value="MCM_CS"/>
</dbReference>
<dbReference type="SUPFAM" id="SSF50249">
    <property type="entry name" value="Nucleic acid-binding proteins"/>
    <property type="match status" value="1"/>
</dbReference>
<evidence type="ECO:0000256" key="6">
    <source>
        <dbReference type="ARBA" id="ARBA00022806"/>
    </source>
</evidence>
<keyword evidence="5 12" id="KW-0378">Hydrolase</keyword>
<dbReference type="InterPro" id="IPR031327">
    <property type="entry name" value="MCM"/>
</dbReference>
<evidence type="ECO:0000256" key="2">
    <source>
        <dbReference type="ARBA" id="ARBA00008010"/>
    </source>
</evidence>
<dbReference type="GO" id="GO:0005634">
    <property type="term" value="C:nucleus"/>
    <property type="evidence" value="ECO:0007669"/>
    <property type="project" value="UniProtKB-SubCell"/>
</dbReference>
<comment type="subunit">
    <text evidence="12">Component of the MCM2-7 complex.</text>
</comment>
<dbReference type="GO" id="GO:0017116">
    <property type="term" value="F:single-stranded DNA helicase activity"/>
    <property type="evidence" value="ECO:0007669"/>
    <property type="project" value="TreeGrafter"/>
</dbReference>
<dbReference type="PRINTS" id="PR01661">
    <property type="entry name" value="MCMPROTEIN5"/>
</dbReference>
<dbReference type="Gene3D" id="2.40.50.140">
    <property type="entry name" value="Nucleic acid-binding proteins"/>
    <property type="match status" value="1"/>
</dbReference>
<dbReference type="EC" id="3.6.4.12" evidence="12"/>